<protein>
    <submittedName>
        <fullName evidence="1">Uncharacterized protein</fullName>
    </submittedName>
</protein>
<name>A0A4V0YYK0_KTERU</name>
<dbReference type="AlphaFoldDB" id="A0A4V0YYK0"/>
<evidence type="ECO:0000313" key="1">
    <source>
        <dbReference type="EMBL" id="QBD76491.1"/>
    </source>
</evidence>
<organism evidence="1 2">
    <name type="scientific">Ktedonosporobacter rubrisoli</name>
    <dbReference type="NCBI Taxonomy" id="2509675"/>
    <lineage>
        <taxon>Bacteria</taxon>
        <taxon>Bacillati</taxon>
        <taxon>Chloroflexota</taxon>
        <taxon>Ktedonobacteria</taxon>
        <taxon>Ktedonobacterales</taxon>
        <taxon>Ktedonosporobacteraceae</taxon>
        <taxon>Ktedonosporobacter</taxon>
    </lineage>
</organism>
<gene>
    <name evidence="1" type="ORF">EPA93_10910</name>
</gene>
<sequence length="197" mass="22072">MESYIWWVPLALPGLEQLRLVENETDVIADSIVLGVEGATPFRLWYQVRMDNNWNMRGCLLQSGGEKDQAVHLYTDGQGHWTDATGATRSELDGCLYIDISCTPFTNTLPLRRLALSPGESADLQVVYIAIPDLSISPVRQRYTCLSRTASGGIYRYDGLERNFTADLPVDVRGLVIDYPGLWKRVEMSLPVHGLPQ</sequence>
<proteinExistence type="predicted"/>
<dbReference type="KEGG" id="kbs:EPA93_10910"/>
<dbReference type="Proteomes" id="UP000290365">
    <property type="component" value="Chromosome"/>
</dbReference>
<dbReference type="Pfam" id="PF06475">
    <property type="entry name" value="Glycolipid_bind"/>
    <property type="match status" value="1"/>
</dbReference>
<dbReference type="EMBL" id="CP035758">
    <property type="protein sequence ID" value="QBD76491.1"/>
    <property type="molecule type" value="Genomic_DNA"/>
</dbReference>
<dbReference type="SUPFAM" id="SSF159275">
    <property type="entry name" value="PA1994-like"/>
    <property type="match status" value="1"/>
</dbReference>
<keyword evidence="2" id="KW-1185">Reference proteome</keyword>
<reference evidence="1 2" key="1">
    <citation type="submission" date="2019-01" db="EMBL/GenBank/DDBJ databases">
        <title>Ktedonosporobacter rubrisoli SCAWS-G2.</title>
        <authorList>
            <person name="Huang Y."/>
            <person name="Yan B."/>
        </authorList>
    </citation>
    <scope>NUCLEOTIDE SEQUENCE [LARGE SCALE GENOMIC DNA]</scope>
    <source>
        <strain evidence="1 2">SCAWS-G2</strain>
    </source>
</reference>
<dbReference type="OrthoDB" id="9814791at2"/>
<evidence type="ECO:0000313" key="2">
    <source>
        <dbReference type="Proteomes" id="UP000290365"/>
    </source>
</evidence>
<dbReference type="InterPro" id="IPR009467">
    <property type="entry name" value="Glycolipid-bd_prot_put"/>
</dbReference>
<dbReference type="RefSeq" id="WP_129887327.1">
    <property type="nucleotide sequence ID" value="NZ_CP035758.1"/>
</dbReference>
<accession>A0A4V0YYK0</accession>